<sequence>MSAGKCEVCLEEKPKLVTCGRCGNRKYCGRRSRMATSPDGQADLTAGVGCQRKDWPTHKHSCQPKKQPSWILKITIPDSRDPQIWRTLVCPDGATFQELHYAIQIAFGWAAAHSYDFVARDPTAEERPVEDIMALIQRRMAQDSGEQRDFGPRQNFIRIVNPNDNKMIDSMHSYDRKHSQTPEKKADKVYVGEQFNRKEWKNAEWEYMYDFGDNWGHEIEIIGRGNVDDIFKCTDGNGHGIAEDAGSMPGWEELKNAYRAANPTAEQKEKMHWYQNLASNFDPEGLKGRESYVDLSVINALLRSSMDCMD</sequence>
<accession>A0A9N8JX92</accession>
<dbReference type="SUPFAM" id="SSF159941">
    <property type="entry name" value="MM3350-like"/>
    <property type="match status" value="1"/>
</dbReference>
<dbReference type="Gene3D" id="3.10.290.30">
    <property type="entry name" value="MM3350-like"/>
    <property type="match status" value="1"/>
</dbReference>
<dbReference type="OrthoDB" id="245563at2759"/>
<evidence type="ECO:0000313" key="3">
    <source>
        <dbReference type="Proteomes" id="UP000714618"/>
    </source>
</evidence>
<dbReference type="Gene3D" id="6.10.140.2220">
    <property type="match status" value="1"/>
</dbReference>
<feature type="domain" description="Plasmid pRiA4b Orf3-like" evidence="1">
    <location>
        <begin position="72"/>
        <end position="284"/>
    </location>
</feature>
<evidence type="ECO:0000259" key="1">
    <source>
        <dbReference type="Pfam" id="PF07929"/>
    </source>
</evidence>
<proteinExistence type="predicted"/>
<dbReference type="InterPro" id="IPR024047">
    <property type="entry name" value="MM3350-like_sf"/>
</dbReference>
<dbReference type="Pfam" id="PF07929">
    <property type="entry name" value="PRiA4_ORF3"/>
    <property type="match status" value="1"/>
</dbReference>
<dbReference type="EMBL" id="CAIJEO010000007">
    <property type="protein sequence ID" value="CAD0096466.1"/>
    <property type="molecule type" value="Genomic_DNA"/>
</dbReference>
<dbReference type="InterPro" id="IPR012912">
    <property type="entry name" value="Plasmid_pRiA4b_Orf3-like"/>
</dbReference>
<dbReference type="AlphaFoldDB" id="A0A9N8JX92"/>
<gene>
    <name evidence="2" type="ORF">AWRI4233_LOCUS5721</name>
</gene>
<evidence type="ECO:0000313" key="2">
    <source>
        <dbReference type="EMBL" id="CAD0096466.1"/>
    </source>
</evidence>
<name>A0A9N8JX92_9PEZI</name>
<dbReference type="PANTHER" id="PTHR41878">
    <property type="entry name" value="LEXA REPRESSOR-RELATED"/>
    <property type="match status" value="1"/>
</dbReference>
<protein>
    <recommendedName>
        <fullName evidence="1">Plasmid pRiA4b Orf3-like domain-containing protein</fullName>
    </recommendedName>
</protein>
<keyword evidence="3" id="KW-1185">Reference proteome</keyword>
<reference evidence="2" key="1">
    <citation type="submission" date="2020-06" db="EMBL/GenBank/DDBJ databases">
        <authorList>
            <person name="Onetto C."/>
        </authorList>
    </citation>
    <scope>NUCLEOTIDE SEQUENCE</scope>
</reference>
<dbReference type="PANTHER" id="PTHR41878:SF1">
    <property type="entry name" value="TNPR PROTEIN"/>
    <property type="match status" value="1"/>
</dbReference>
<dbReference type="Proteomes" id="UP000714618">
    <property type="component" value="Unassembled WGS sequence"/>
</dbReference>
<comment type="caution">
    <text evidence="2">The sequence shown here is derived from an EMBL/GenBank/DDBJ whole genome shotgun (WGS) entry which is preliminary data.</text>
</comment>
<organism evidence="2 3">
    <name type="scientific">Aureobasidium mustum</name>
    <dbReference type="NCBI Taxonomy" id="2773714"/>
    <lineage>
        <taxon>Eukaryota</taxon>
        <taxon>Fungi</taxon>
        <taxon>Dikarya</taxon>
        <taxon>Ascomycota</taxon>
        <taxon>Pezizomycotina</taxon>
        <taxon>Dothideomycetes</taxon>
        <taxon>Dothideomycetidae</taxon>
        <taxon>Dothideales</taxon>
        <taxon>Saccotheciaceae</taxon>
        <taxon>Aureobasidium</taxon>
    </lineage>
</organism>